<reference evidence="2" key="3">
    <citation type="submission" date="2015-04" db="UniProtKB">
        <authorList>
            <consortium name="EnsemblPlants"/>
        </authorList>
    </citation>
    <scope>IDENTIFICATION</scope>
    <source>
        <strain evidence="2">cv. Jemalong A17</strain>
    </source>
</reference>
<protein>
    <submittedName>
        <fullName evidence="1 2">Uncharacterized protein</fullName>
    </submittedName>
</protein>
<name>A0A072UY24_MEDTR</name>
<evidence type="ECO:0000313" key="1">
    <source>
        <dbReference type="EMBL" id="KEH33998.1"/>
    </source>
</evidence>
<proteinExistence type="predicted"/>
<organism evidence="1 3">
    <name type="scientific">Medicago truncatula</name>
    <name type="common">Barrel medic</name>
    <name type="synonym">Medicago tribuloides</name>
    <dbReference type="NCBI Taxonomy" id="3880"/>
    <lineage>
        <taxon>Eukaryota</taxon>
        <taxon>Viridiplantae</taxon>
        <taxon>Streptophyta</taxon>
        <taxon>Embryophyta</taxon>
        <taxon>Tracheophyta</taxon>
        <taxon>Spermatophyta</taxon>
        <taxon>Magnoliopsida</taxon>
        <taxon>eudicotyledons</taxon>
        <taxon>Gunneridae</taxon>
        <taxon>Pentapetalae</taxon>
        <taxon>rosids</taxon>
        <taxon>fabids</taxon>
        <taxon>Fabales</taxon>
        <taxon>Fabaceae</taxon>
        <taxon>Papilionoideae</taxon>
        <taxon>50 kb inversion clade</taxon>
        <taxon>NPAAA clade</taxon>
        <taxon>Hologalegina</taxon>
        <taxon>IRL clade</taxon>
        <taxon>Trifolieae</taxon>
        <taxon>Medicago</taxon>
    </lineage>
</organism>
<accession>A0A072UY24</accession>
<gene>
    <name evidence="1" type="ordered locus">MTR_3g056695</name>
</gene>
<dbReference type="HOGENOM" id="CLU_2458170_0_0_1"/>
<keyword evidence="3" id="KW-1185">Reference proteome</keyword>
<evidence type="ECO:0000313" key="2">
    <source>
        <dbReference type="EnsemblPlants" id="KEH33998"/>
    </source>
</evidence>
<dbReference type="EMBL" id="CM001219">
    <property type="protein sequence ID" value="KEH33998.1"/>
    <property type="molecule type" value="Genomic_DNA"/>
</dbReference>
<dbReference type="Proteomes" id="UP000002051">
    <property type="component" value="Chromosome 3"/>
</dbReference>
<dbReference type="EnsemblPlants" id="KEH33998">
    <property type="protein sequence ID" value="KEH33998"/>
    <property type="gene ID" value="MTR_3g056695"/>
</dbReference>
<evidence type="ECO:0000313" key="3">
    <source>
        <dbReference type="Proteomes" id="UP000002051"/>
    </source>
</evidence>
<dbReference type="AlphaFoldDB" id="A0A072UY24"/>
<reference evidence="1 3" key="1">
    <citation type="journal article" date="2011" name="Nature">
        <title>The Medicago genome provides insight into the evolution of rhizobial symbioses.</title>
        <authorList>
            <person name="Young N.D."/>
            <person name="Debelle F."/>
            <person name="Oldroyd G.E."/>
            <person name="Geurts R."/>
            <person name="Cannon S.B."/>
            <person name="Udvardi M.K."/>
            <person name="Benedito V.A."/>
            <person name="Mayer K.F."/>
            <person name="Gouzy J."/>
            <person name="Schoof H."/>
            <person name="Van de Peer Y."/>
            <person name="Proost S."/>
            <person name="Cook D.R."/>
            <person name="Meyers B.C."/>
            <person name="Spannagl M."/>
            <person name="Cheung F."/>
            <person name="De Mita S."/>
            <person name="Krishnakumar V."/>
            <person name="Gundlach H."/>
            <person name="Zhou S."/>
            <person name="Mudge J."/>
            <person name="Bharti A.K."/>
            <person name="Murray J.D."/>
            <person name="Naoumkina M.A."/>
            <person name="Rosen B."/>
            <person name="Silverstein K.A."/>
            <person name="Tang H."/>
            <person name="Rombauts S."/>
            <person name="Zhao P.X."/>
            <person name="Zhou P."/>
            <person name="Barbe V."/>
            <person name="Bardou P."/>
            <person name="Bechner M."/>
            <person name="Bellec A."/>
            <person name="Berger A."/>
            <person name="Berges H."/>
            <person name="Bidwell S."/>
            <person name="Bisseling T."/>
            <person name="Choisne N."/>
            <person name="Couloux A."/>
            <person name="Denny R."/>
            <person name="Deshpande S."/>
            <person name="Dai X."/>
            <person name="Doyle J.J."/>
            <person name="Dudez A.M."/>
            <person name="Farmer A.D."/>
            <person name="Fouteau S."/>
            <person name="Franken C."/>
            <person name="Gibelin C."/>
            <person name="Gish J."/>
            <person name="Goldstein S."/>
            <person name="Gonzalez A.J."/>
            <person name="Green P.J."/>
            <person name="Hallab A."/>
            <person name="Hartog M."/>
            <person name="Hua A."/>
            <person name="Humphray S.J."/>
            <person name="Jeong D.H."/>
            <person name="Jing Y."/>
            <person name="Jocker A."/>
            <person name="Kenton S.M."/>
            <person name="Kim D.J."/>
            <person name="Klee K."/>
            <person name="Lai H."/>
            <person name="Lang C."/>
            <person name="Lin S."/>
            <person name="Macmil S.L."/>
            <person name="Magdelenat G."/>
            <person name="Matthews L."/>
            <person name="McCorrison J."/>
            <person name="Monaghan E.L."/>
            <person name="Mun J.H."/>
            <person name="Najar F.Z."/>
            <person name="Nicholson C."/>
            <person name="Noirot C."/>
            <person name="O'Bleness M."/>
            <person name="Paule C.R."/>
            <person name="Poulain J."/>
            <person name="Prion F."/>
            <person name="Qin B."/>
            <person name="Qu C."/>
            <person name="Retzel E.F."/>
            <person name="Riddle C."/>
            <person name="Sallet E."/>
            <person name="Samain S."/>
            <person name="Samson N."/>
            <person name="Sanders I."/>
            <person name="Saurat O."/>
            <person name="Scarpelli C."/>
            <person name="Schiex T."/>
            <person name="Segurens B."/>
            <person name="Severin A.J."/>
            <person name="Sherrier D.J."/>
            <person name="Shi R."/>
            <person name="Sims S."/>
            <person name="Singer S.R."/>
            <person name="Sinharoy S."/>
            <person name="Sterck L."/>
            <person name="Viollet A."/>
            <person name="Wang B.B."/>
            <person name="Wang K."/>
            <person name="Wang M."/>
            <person name="Wang X."/>
            <person name="Warfsmann J."/>
            <person name="Weissenbach J."/>
            <person name="White D.D."/>
            <person name="White J.D."/>
            <person name="Wiley G.B."/>
            <person name="Wincker P."/>
            <person name="Xing Y."/>
            <person name="Yang L."/>
            <person name="Yao Z."/>
            <person name="Ying F."/>
            <person name="Zhai J."/>
            <person name="Zhou L."/>
            <person name="Zuber A."/>
            <person name="Denarie J."/>
            <person name="Dixon R.A."/>
            <person name="May G.D."/>
            <person name="Schwartz D.C."/>
            <person name="Rogers J."/>
            <person name="Quetier F."/>
            <person name="Town C.D."/>
            <person name="Roe B.A."/>
        </authorList>
    </citation>
    <scope>NUCLEOTIDE SEQUENCE [LARGE SCALE GENOMIC DNA]</scope>
    <source>
        <strain evidence="1">A17</strain>
        <strain evidence="2 3">cv. Jemalong A17</strain>
    </source>
</reference>
<reference evidence="1 3" key="2">
    <citation type="journal article" date="2014" name="BMC Genomics">
        <title>An improved genome release (version Mt4.0) for the model legume Medicago truncatula.</title>
        <authorList>
            <person name="Tang H."/>
            <person name="Krishnakumar V."/>
            <person name="Bidwell S."/>
            <person name="Rosen B."/>
            <person name="Chan A."/>
            <person name="Zhou S."/>
            <person name="Gentzbittel L."/>
            <person name="Childs K.L."/>
            <person name="Yandell M."/>
            <person name="Gundlach H."/>
            <person name="Mayer K.F."/>
            <person name="Schwartz D.C."/>
            <person name="Town C.D."/>
        </authorList>
    </citation>
    <scope>GENOME REANNOTATION</scope>
    <source>
        <strain evidence="1">A17</strain>
        <strain evidence="2 3">cv. Jemalong A17</strain>
    </source>
</reference>
<sequence>MAEVASGGKLDSDCSVSLFKLGLWLVVVGGKLHLVANSNTNFRSQSSSNRNLLNNFLIEKRRRRHEEGKVEAGVKRSLRVKPDSLRAKM</sequence>